<comment type="similarity">
    <text evidence="2 8">Belongs to the aspartate/ornithine carbamoyltransferase superfamily. OTCase family.</text>
</comment>
<dbReference type="InterPro" id="IPR006130">
    <property type="entry name" value="Asp/Orn_carbamoylTrfase"/>
</dbReference>
<evidence type="ECO:0000256" key="7">
    <source>
        <dbReference type="ARBA" id="ARBA00048772"/>
    </source>
</evidence>
<comment type="catalytic activity">
    <reaction evidence="7 8">
        <text>carbamoyl phosphate + L-ornithine = L-citrulline + phosphate + H(+)</text>
        <dbReference type="Rhea" id="RHEA:19513"/>
        <dbReference type="ChEBI" id="CHEBI:15378"/>
        <dbReference type="ChEBI" id="CHEBI:43474"/>
        <dbReference type="ChEBI" id="CHEBI:46911"/>
        <dbReference type="ChEBI" id="CHEBI:57743"/>
        <dbReference type="ChEBI" id="CHEBI:58228"/>
        <dbReference type="EC" id="2.1.3.3"/>
    </reaction>
</comment>
<keyword evidence="5" id="KW-0055">Arginine biosynthesis</keyword>
<feature type="binding site" evidence="8">
    <location>
        <position position="203"/>
    </location>
    <ligand>
        <name>L-ornithine</name>
        <dbReference type="ChEBI" id="CHEBI:46911"/>
    </ligand>
</feature>
<feature type="binding site" evidence="8">
    <location>
        <position position="334"/>
    </location>
    <ligand>
        <name>carbamoyl phosphate</name>
        <dbReference type="ChEBI" id="CHEBI:58228"/>
    </ligand>
</feature>
<accession>A0ABW7CEA1</accession>
<feature type="binding site" evidence="8">
    <location>
        <position position="121"/>
    </location>
    <ligand>
        <name>carbamoyl phosphate</name>
        <dbReference type="ChEBI" id="CHEBI:58228"/>
    </ligand>
</feature>
<dbReference type="Pfam" id="PF00185">
    <property type="entry name" value="OTCace"/>
    <property type="match status" value="1"/>
</dbReference>
<evidence type="ECO:0000259" key="9">
    <source>
        <dbReference type="Pfam" id="PF00185"/>
    </source>
</evidence>
<dbReference type="InterPro" id="IPR006131">
    <property type="entry name" value="Asp_carbamoyltransf_Asp/Orn-bd"/>
</dbReference>
<evidence type="ECO:0000256" key="2">
    <source>
        <dbReference type="ARBA" id="ARBA00007805"/>
    </source>
</evidence>
<comment type="caution">
    <text evidence="11">The sequence shown here is derived from an EMBL/GenBank/DDBJ whole genome shotgun (WGS) entry which is preliminary data.</text>
</comment>
<name>A0ABW7CEA1_9CYAN</name>
<dbReference type="NCBIfam" id="NF001986">
    <property type="entry name" value="PRK00779.1"/>
    <property type="match status" value="1"/>
</dbReference>
<protein>
    <recommendedName>
        <fullName evidence="4 8">Ornithine carbamoyltransferase</fullName>
        <shortName evidence="8">OTCase</shortName>
        <ecNumber evidence="3 8">2.1.3.3</ecNumber>
    </recommendedName>
</protein>
<dbReference type="InterPro" id="IPR036901">
    <property type="entry name" value="Asp/Orn_carbamoylTrfase_sf"/>
</dbReference>
<sequence>MGWPWLPGCWLLALARSPHHNSPVPSPITQLQISWKYRFMDAIPAQLKGRSFLSLADIDRDELQALLSLAAQLKAGTITPICNKVLGLLFSKASTRTRVSFTVAMYQLGGQVIDLNPMVTQVSRGEPLEDTARVLGRYLDVMAIRTFDQADLETFRDYSGVPVINALSDLAHPCQALADLLTVQEAFGTLAGLTVTYVGDGNNVAHSLMMACAMAGVNVRIATPPGYEPNGQMVQRAIELAGDRASVVVTTDPIAAAAGAQMLYTDVWASMGQEDEAEARKSLFAPYQLNEDLLAKADPEAIVLHCLPAHRGEEITDGAIEGSQSRVWDQAENRLHVQKALLVSILGPDA</sequence>
<dbReference type="Gene3D" id="3.40.50.1370">
    <property type="entry name" value="Aspartate/ornithine carbamoyltransferase"/>
    <property type="match status" value="2"/>
</dbReference>
<dbReference type="EMBL" id="JAZAQF010000091">
    <property type="protein sequence ID" value="MFG3819463.1"/>
    <property type="molecule type" value="Genomic_DNA"/>
</dbReference>
<proteinExistence type="inferred from homology"/>
<evidence type="ECO:0000313" key="11">
    <source>
        <dbReference type="EMBL" id="MFG3819463.1"/>
    </source>
</evidence>
<feature type="binding site" evidence="8">
    <location>
        <position position="145"/>
    </location>
    <ligand>
        <name>carbamoyl phosphate</name>
        <dbReference type="ChEBI" id="CHEBI:58228"/>
    </ligand>
</feature>
<evidence type="ECO:0000256" key="8">
    <source>
        <dbReference type="HAMAP-Rule" id="MF_01109"/>
    </source>
</evidence>
<evidence type="ECO:0000259" key="10">
    <source>
        <dbReference type="Pfam" id="PF02729"/>
    </source>
</evidence>
<feature type="binding site" evidence="8">
    <location>
        <begin position="94"/>
        <end position="97"/>
    </location>
    <ligand>
        <name>carbamoyl phosphate</name>
        <dbReference type="ChEBI" id="CHEBI:58228"/>
    </ligand>
</feature>
<evidence type="ECO:0000256" key="1">
    <source>
        <dbReference type="ARBA" id="ARBA00004975"/>
    </source>
</evidence>
<dbReference type="EC" id="2.1.3.3" evidence="3 8"/>
<keyword evidence="12" id="KW-1185">Reference proteome</keyword>
<dbReference type="PROSITE" id="PS00097">
    <property type="entry name" value="CARBAMOYLTRANSFERASE"/>
    <property type="match status" value="1"/>
</dbReference>
<dbReference type="InterPro" id="IPR024904">
    <property type="entry name" value="OTCase_ArgI"/>
</dbReference>
<organism evidence="11 12">
    <name type="scientific">Limnothrix redekei LRLZ20PSL1</name>
    <dbReference type="NCBI Taxonomy" id="3112953"/>
    <lineage>
        <taxon>Bacteria</taxon>
        <taxon>Bacillati</taxon>
        <taxon>Cyanobacteriota</taxon>
        <taxon>Cyanophyceae</taxon>
        <taxon>Pseudanabaenales</taxon>
        <taxon>Pseudanabaenaceae</taxon>
        <taxon>Limnothrix</taxon>
    </lineage>
</organism>
<evidence type="ECO:0000313" key="12">
    <source>
        <dbReference type="Proteomes" id="UP001604335"/>
    </source>
</evidence>
<dbReference type="Pfam" id="PF02729">
    <property type="entry name" value="OTCace_N"/>
    <property type="match status" value="1"/>
</dbReference>
<gene>
    <name evidence="11" type="primary">argF</name>
    <name evidence="11" type="ORF">VPK24_17590</name>
</gene>
<dbReference type="PRINTS" id="PR00100">
    <property type="entry name" value="AOTCASE"/>
</dbReference>
<feature type="binding site" evidence="8">
    <location>
        <begin position="270"/>
        <end position="271"/>
    </location>
    <ligand>
        <name>L-ornithine</name>
        <dbReference type="ChEBI" id="CHEBI:46911"/>
    </ligand>
</feature>
<dbReference type="NCBIfam" id="TIGR00658">
    <property type="entry name" value="orni_carb_tr"/>
    <property type="match status" value="1"/>
</dbReference>
<dbReference type="GO" id="GO:0004585">
    <property type="term" value="F:ornithine carbamoyltransferase activity"/>
    <property type="evidence" value="ECO:0007669"/>
    <property type="project" value="UniProtKB-EC"/>
</dbReference>
<comment type="subcellular location">
    <subcellularLocation>
        <location evidence="8">Cytoplasm</location>
    </subcellularLocation>
</comment>
<dbReference type="PANTHER" id="PTHR45753:SF3">
    <property type="entry name" value="ORNITHINE TRANSCARBAMYLASE, MITOCHONDRIAL"/>
    <property type="match status" value="1"/>
</dbReference>
<feature type="domain" description="Aspartate/ornithine carbamoyltransferase Asp/Orn-binding" evidence="9">
    <location>
        <begin position="192"/>
        <end position="344"/>
    </location>
</feature>
<keyword evidence="5" id="KW-0028">Amino-acid biosynthesis</keyword>
<dbReference type="InterPro" id="IPR002292">
    <property type="entry name" value="Orn/put_carbamltrans"/>
</dbReference>
<feature type="binding site" evidence="8">
    <location>
        <begin position="172"/>
        <end position="175"/>
    </location>
    <ligand>
        <name>carbamoyl phosphate</name>
        <dbReference type="ChEBI" id="CHEBI:58228"/>
    </ligand>
</feature>
<comment type="pathway">
    <text evidence="1">Amino-acid biosynthesis; L-arginine biosynthesis; L-arginine from L-ornithine and carbamoyl phosphate: step 1/3.</text>
</comment>
<evidence type="ECO:0000256" key="4">
    <source>
        <dbReference type="ARBA" id="ARBA00016634"/>
    </source>
</evidence>
<evidence type="ECO:0000256" key="6">
    <source>
        <dbReference type="ARBA" id="ARBA00022679"/>
    </source>
</evidence>
<reference evidence="12" key="1">
    <citation type="journal article" date="2024" name="Algal Res.">
        <title>Biochemical, toxicological and genomic investigation of a high-biomass producing Limnothrix strain isolated from Italian shallow drinking water reservoir.</title>
        <authorList>
            <person name="Simonazzi M."/>
            <person name="Shishido T.K."/>
            <person name="Delbaje E."/>
            <person name="Wahlsten M."/>
            <person name="Fewer D.P."/>
            <person name="Sivonen K."/>
            <person name="Pezzolesi L."/>
            <person name="Pistocchi R."/>
        </authorList>
    </citation>
    <scope>NUCLEOTIDE SEQUENCE [LARGE SCALE GENOMIC DNA]</scope>
    <source>
        <strain evidence="12">LRLZ20PSL1</strain>
    </source>
</reference>
<feature type="binding site" evidence="8">
    <location>
        <begin position="306"/>
        <end position="307"/>
    </location>
    <ligand>
        <name>carbamoyl phosphate</name>
        <dbReference type="ChEBI" id="CHEBI:58228"/>
    </ligand>
</feature>
<keyword evidence="8" id="KW-0963">Cytoplasm</keyword>
<feature type="binding site" evidence="8">
    <location>
        <position position="266"/>
    </location>
    <ligand>
        <name>L-ornithine</name>
        <dbReference type="ChEBI" id="CHEBI:46911"/>
    </ligand>
</feature>
<dbReference type="InterPro" id="IPR006132">
    <property type="entry name" value="Asp/Orn_carbamoyltranf_P-bd"/>
</dbReference>
<dbReference type="PRINTS" id="PR00102">
    <property type="entry name" value="OTCASE"/>
</dbReference>
<dbReference type="HAMAP" id="MF_01109">
    <property type="entry name" value="OTCase"/>
    <property type="match status" value="1"/>
</dbReference>
<dbReference type="Proteomes" id="UP001604335">
    <property type="component" value="Unassembled WGS sequence"/>
</dbReference>
<evidence type="ECO:0000256" key="3">
    <source>
        <dbReference type="ARBA" id="ARBA00013007"/>
    </source>
</evidence>
<dbReference type="SUPFAM" id="SSF53671">
    <property type="entry name" value="Aspartate/ornithine carbamoyltransferase"/>
    <property type="match status" value="1"/>
</dbReference>
<feature type="domain" description="Aspartate/ornithine carbamoyltransferase carbamoyl-P binding" evidence="10">
    <location>
        <begin position="50"/>
        <end position="185"/>
    </location>
</feature>
<keyword evidence="6 8" id="KW-0808">Transferase</keyword>
<dbReference type="PANTHER" id="PTHR45753">
    <property type="entry name" value="ORNITHINE CARBAMOYLTRANSFERASE, MITOCHONDRIAL"/>
    <property type="match status" value="1"/>
</dbReference>
<evidence type="ECO:0000256" key="5">
    <source>
        <dbReference type="ARBA" id="ARBA00022571"/>
    </source>
</evidence>